<dbReference type="Proteomes" id="UP000244811">
    <property type="component" value="Chromosome 3"/>
</dbReference>
<name>A0A976MBY3_THEOR</name>
<evidence type="ECO:0000313" key="2">
    <source>
        <dbReference type="Proteomes" id="UP000244811"/>
    </source>
</evidence>
<protein>
    <submittedName>
        <fullName evidence="1">Uncharacterized protein</fullName>
    </submittedName>
</protein>
<evidence type="ECO:0000313" key="1">
    <source>
        <dbReference type="EMBL" id="UKK01424.1"/>
    </source>
</evidence>
<gene>
    <name evidence="1" type="ORF">MACK_002238</name>
</gene>
<accession>A0A976MBY3</accession>
<organism evidence="1 2">
    <name type="scientific">Theileria orientalis</name>
    <dbReference type="NCBI Taxonomy" id="68886"/>
    <lineage>
        <taxon>Eukaryota</taxon>
        <taxon>Sar</taxon>
        <taxon>Alveolata</taxon>
        <taxon>Apicomplexa</taxon>
        <taxon>Aconoidasida</taxon>
        <taxon>Piroplasmida</taxon>
        <taxon>Theileriidae</taxon>
        <taxon>Theileria</taxon>
    </lineage>
</organism>
<proteinExistence type="predicted"/>
<reference evidence="1" key="1">
    <citation type="submission" date="2022-07" db="EMBL/GenBank/DDBJ databases">
        <title>Evaluation of T. orientalis genome assembly methods using nanopore sequencing and analysis of variation between genomes.</title>
        <authorList>
            <person name="Yam J."/>
            <person name="Micallef M.L."/>
            <person name="Liu M."/>
            <person name="Djordjevic S.P."/>
            <person name="Bogema D.R."/>
            <person name="Jenkins C."/>
        </authorList>
    </citation>
    <scope>NUCLEOTIDE SEQUENCE</scope>
    <source>
        <strain evidence="1">Goon Nure</strain>
    </source>
</reference>
<sequence length="118" mass="13422">MSTGFRDLIGRVEIELSNDLTQIHSLRKLCILSNLREGGHELSKIKELLNIEKMVLNLLRKIKLDLKADFIDYNDANKFLKEYEYFVELKCATLNGLKDKSGMSSKGCVAKINETAIT</sequence>
<dbReference type="AlphaFoldDB" id="A0A976MBY3"/>
<dbReference type="EMBL" id="CP056070">
    <property type="protein sequence ID" value="UKK01424.1"/>
    <property type="molecule type" value="Genomic_DNA"/>
</dbReference>